<evidence type="ECO:0000313" key="17">
    <source>
        <dbReference type="Proteomes" id="UP000434052"/>
    </source>
</evidence>
<dbReference type="GO" id="GO:0003677">
    <property type="term" value="F:DNA binding"/>
    <property type="evidence" value="ECO:0007669"/>
    <property type="project" value="UniProtKB-KW"/>
</dbReference>
<evidence type="ECO:0000256" key="1">
    <source>
        <dbReference type="ARBA" id="ARBA00009518"/>
    </source>
</evidence>
<evidence type="ECO:0000256" key="10">
    <source>
        <dbReference type="ARBA" id="ARBA00023172"/>
    </source>
</evidence>
<keyword evidence="11 13" id="KW-0234">DNA repair</keyword>
<sequence>MAEVIVLGIDPGTRCTGYGVVREVSGQAVLVAAGAIRPPAKATMAKRLGEIYKGIAKVIEQYGPHEVAMEEVFTYKNVTSALKLGQARGAAMAACAVHGLEVRGYNPMAVKKSIVGTGRADKNQVAYMVAQVLGTKARQECESWPADVTDALAMAVCHLNSRRLARLTEAAGGMR</sequence>
<feature type="active site" evidence="13">
    <location>
        <position position="70"/>
    </location>
</feature>
<evidence type="ECO:0000256" key="12">
    <source>
        <dbReference type="ARBA" id="ARBA00029354"/>
    </source>
</evidence>
<evidence type="ECO:0000256" key="11">
    <source>
        <dbReference type="ARBA" id="ARBA00023204"/>
    </source>
</evidence>
<name>A0A6P1ZLR3_9BACT</name>
<dbReference type="RefSeq" id="WP_144305017.1">
    <property type="nucleotide sequence ID" value="NZ_CP039543.1"/>
</dbReference>
<evidence type="ECO:0000256" key="3">
    <source>
        <dbReference type="ARBA" id="ARBA00022722"/>
    </source>
</evidence>
<comment type="catalytic activity">
    <reaction evidence="12 13">
        <text>Endonucleolytic cleavage at a junction such as a reciprocal single-stranded crossover between two homologous DNA duplexes (Holliday junction).</text>
        <dbReference type="EC" id="3.1.21.10"/>
    </reaction>
</comment>
<evidence type="ECO:0000256" key="5">
    <source>
        <dbReference type="ARBA" id="ARBA00022759"/>
    </source>
</evidence>
<comment type="function">
    <text evidence="13">The RuvA-RuvB-RuvC complex processes Holliday junction (HJ) DNA during genetic recombination and DNA repair. Endonuclease that resolves HJ intermediates. Cleaves cruciform DNA by making single-stranded nicks across the HJ at symmetrical positions within the homologous arms, yielding a 5'-phosphate and a 3'-hydroxyl group; requires a central core of homology in the junction. The consensus cleavage sequence is 5'-(A/T)TT(C/G)-3'. Cleavage occurs on the 3'-side of the TT dinucleotide at the point of strand exchange. HJ branch migration catalyzed by RuvA-RuvB allows RuvC to scan DNA until it finds its consensus sequence, where it cleaves and resolves the cruciform DNA.</text>
</comment>
<dbReference type="InterPro" id="IPR002176">
    <property type="entry name" value="X-over_junc_endoDNase_RuvC"/>
</dbReference>
<dbReference type="EC" id="3.1.21.10" evidence="13 14"/>
<dbReference type="OrthoDB" id="9805499at2"/>
<dbReference type="GO" id="GO:0005737">
    <property type="term" value="C:cytoplasm"/>
    <property type="evidence" value="ECO:0007669"/>
    <property type="project" value="UniProtKB-SubCell"/>
</dbReference>
<dbReference type="NCBIfam" id="TIGR00228">
    <property type="entry name" value="ruvC"/>
    <property type="match status" value="1"/>
</dbReference>
<comment type="subcellular location">
    <subcellularLocation>
        <location evidence="13">Cytoplasm</location>
    </subcellularLocation>
</comment>
<keyword evidence="7 13" id="KW-0378">Hydrolase</keyword>
<dbReference type="PANTHER" id="PTHR30194">
    <property type="entry name" value="CROSSOVER JUNCTION ENDODEOXYRIBONUCLEASE RUVC"/>
    <property type="match status" value="1"/>
</dbReference>
<keyword evidence="4 13" id="KW-0479">Metal-binding</keyword>
<evidence type="ECO:0000256" key="13">
    <source>
        <dbReference type="HAMAP-Rule" id="MF_00034"/>
    </source>
</evidence>
<reference evidence="15 18" key="2">
    <citation type="submission" date="2019-04" db="EMBL/GenBank/DDBJ databases">
        <title>Isolation and culture of sulfate reducing bacteria from the cold seep of the South China Sea.</title>
        <authorList>
            <person name="Sun C."/>
            <person name="Liu R."/>
        </authorList>
    </citation>
    <scope>NUCLEOTIDE SEQUENCE [LARGE SCALE GENOMIC DNA]</scope>
    <source>
        <strain evidence="15 18">CS1</strain>
    </source>
</reference>
<comment type="similarity">
    <text evidence="1 13">Belongs to the RuvC family.</text>
</comment>
<evidence type="ECO:0000313" key="16">
    <source>
        <dbReference type="EMBL" id="TVM34696.1"/>
    </source>
</evidence>
<evidence type="ECO:0000313" key="15">
    <source>
        <dbReference type="EMBL" id="QJT11187.1"/>
    </source>
</evidence>
<dbReference type="EMBL" id="QMIF01000004">
    <property type="protein sequence ID" value="TVM34696.1"/>
    <property type="molecule type" value="Genomic_DNA"/>
</dbReference>
<evidence type="ECO:0000313" key="18">
    <source>
        <dbReference type="Proteomes" id="UP000503251"/>
    </source>
</evidence>
<dbReference type="CDD" id="cd16962">
    <property type="entry name" value="RuvC"/>
    <property type="match status" value="1"/>
</dbReference>
<protein>
    <recommendedName>
        <fullName evidence="13 14">Crossover junction endodeoxyribonuclease RuvC</fullName>
        <ecNumber evidence="13 14">3.1.21.10</ecNumber>
    </recommendedName>
    <alternativeName>
        <fullName evidence="13">Holliday junction nuclease RuvC</fullName>
    </alternativeName>
    <alternativeName>
        <fullName evidence="13">Holliday junction resolvase RuvC</fullName>
    </alternativeName>
</protein>
<dbReference type="PANTHER" id="PTHR30194:SF3">
    <property type="entry name" value="CROSSOVER JUNCTION ENDODEOXYRIBONUCLEASE RUVC"/>
    <property type="match status" value="1"/>
</dbReference>
<comment type="cofactor">
    <cofactor evidence="13">
        <name>Mg(2+)</name>
        <dbReference type="ChEBI" id="CHEBI:18420"/>
    </cofactor>
    <text evidence="13">Binds 2 Mg(2+) ion per subunit.</text>
</comment>
<gene>
    <name evidence="13 15" type="primary">ruvC</name>
    <name evidence="16" type="ORF">DQK91_09005</name>
    <name evidence="15" type="ORF">E8L03_20730</name>
</gene>
<evidence type="ECO:0000256" key="9">
    <source>
        <dbReference type="ARBA" id="ARBA00023125"/>
    </source>
</evidence>
<dbReference type="GO" id="GO:0006281">
    <property type="term" value="P:DNA repair"/>
    <property type="evidence" value="ECO:0007669"/>
    <property type="project" value="UniProtKB-UniRule"/>
</dbReference>
<dbReference type="Proteomes" id="UP000503251">
    <property type="component" value="Chromosome"/>
</dbReference>
<dbReference type="InterPro" id="IPR036397">
    <property type="entry name" value="RNaseH_sf"/>
</dbReference>
<dbReference type="PRINTS" id="PR00696">
    <property type="entry name" value="RSOLVASERUVC"/>
</dbReference>
<dbReference type="Proteomes" id="UP000434052">
    <property type="component" value="Unassembled WGS sequence"/>
</dbReference>
<keyword evidence="18" id="KW-1185">Reference proteome</keyword>
<evidence type="ECO:0000256" key="6">
    <source>
        <dbReference type="ARBA" id="ARBA00022763"/>
    </source>
</evidence>
<keyword evidence="2 13" id="KW-0963">Cytoplasm</keyword>
<dbReference type="EMBL" id="CP039543">
    <property type="protein sequence ID" value="QJT11187.1"/>
    <property type="molecule type" value="Genomic_DNA"/>
</dbReference>
<keyword evidence="5 13" id="KW-0255">Endonuclease</keyword>
<keyword evidence="10 13" id="KW-0233">DNA recombination</keyword>
<dbReference type="AlphaFoldDB" id="A0A6P1ZLR3"/>
<evidence type="ECO:0000256" key="14">
    <source>
        <dbReference type="NCBIfam" id="TIGR00228"/>
    </source>
</evidence>
<keyword evidence="9 13" id="KW-0238">DNA-binding</keyword>
<reference evidence="16 17" key="1">
    <citation type="submission" date="2018-06" db="EMBL/GenBank/DDBJ databases">
        <title>Complete genome of Desulfovibrio marinus P48SEP.</title>
        <authorList>
            <person name="Crispim J.S."/>
            <person name="Vidigal P.M.P."/>
            <person name="Silva L.C.F."/>
            <person name="Araujo L.C."/>
            <person name="Laguardia C.N."/>
            <person name="Dias R.S."/>
            <person name="Sousa M.P."/>
            <person name="Paula S.O."/>
            <person name="Silva C."/>
        </authorList>
    </citation>
    <scope>NUCLEOTIDE SEQUENCE [LARGE SCALE GENOMIC DNA]</scope>
    <source>
        <strain evidence="16 17">P48SEP</strain>
    </source>
</reference>
<accession>A0A6P1ZLR3</accession>
<feature type="binding site" evidence="13">
    <location>
        <position position="10"/>
    </location>
    <ligand>
        <name>Mg(2+)</name>
        <dbReference type="ChEBI" id="CHEBI:18420"/>
        <label>1</label>
    </ligand>
</feature>
<feature type="active site" evidence="13">
    <location>
        <position position="147"/>
    </location>
</feature>
<dbReference type="SUPFAM" id="SSF53098">
    <property type="entry name" value="Ribonuclease H-like"/>
    <property type="match status" value="1"/>
</dbReference>
<evidence type="ECO:0000256" key="4">
    <source>
        <dbReference type="ARBA" id="ARBA00022723"/>
    </source>
</evidence>
<feature type="binding site" evidence="13">
    <location>
        <position position="147"/>
    </location>
    <ligand>
        <name>Mg(2+)</name>
        <dbReference type="ChEBI" id="CHEBI:18420"/>
        <label>1</label>
    </ligand>
</feature>
<dbReference type="HAMAP" id="MF_00034">
    <property type="entry name" value="RuvC"/>
    <property type="match status" value="1"/>
</dbReference>
<dbReference type="GO" id="GO:0048476">
    <property type="term" value="C:Holliday junction resolvase complex"/>
    <property type="evidence" value="ECO:0007669"/>
    <property type="project" value="UniProtKB-UniRule"/>
</dbReference>
<dbReference type="FunFam" id="3.30.420.10:FF:000002">
    <property type="entry name" value="Crossover junction endodeoxyribonuclease RuvC"/>
    <property type="match status" value="1"/>
</dbReference>
<dbReference type="GO" id="GO:0006310">
    <property type="term" value="P:DNA recombination"/>
    <property type="evidence" value="ECO:0007669"/>
    <property type="project" value="UniProtKB-UniRule"/>
</dbReference>
<dbReference type="GO" id="GO:0008821">
    <property type="term" value="F:crossover junction DNA endonuclease activity"/>
    <property type="evidence" value="ECO:0007669"/>
    <property type="project" value="UniProtKB-UniRule"/>
</dbReference>
<keyword evidence="3 13" id="KW-0540">Nuclease</keyword>
<comment type="subunit">
    <text evidence="13">Homodimer which binds Holliday junction (HJ) DNA. The HJ becomes 2-fold symmetrical on binding to RuvC with unstacked arms; it has a different conformation from HJ DNA in complex with RuvA. In the full resolvosome a probable DNA-RuvA(4)-RuvB(12)-RuvC(2) complex forms which resolves the HJ.</text>
</comment>
<dbReference type="InterPro" id="IPR012337">
    <property type="entry name" value="RNaseH-like_sf"/>
</dbReference>
<evidence type="ECO:0000256" key="2">
    <source>
        <dbReference type="ARBA" id="ARBA00022490"/>
    </source>
</evidence>
<dbReference type="GO" id="GO:0000287">
    <property type="term" value="F:magnesium ion binding"/>
    <property type="evidence" value="ECO:0007669"/>
    <property type="project" value="UniProtKB-UniRule"/>
</dbReference>
<evidence type="ECO:0000256" key="8">
    <source>
        <dbReference type="ARBA" id="ARBA00022842"/>
    </source>
</evidence>
<proteinExistence type="inferred from homology"/>
<keyword evidence="6 13" id="KW-0227">DNA damage</keyword>
<evidence type="ECO:0000256" key="7">
    <source>
        <dbReference type="ARBA" id="ARBA00022801"/>
    </source>
</evidence>
<feature type="active site" evidence="13">
    <location>
        <position position="10"/>
    </location>
</feature>
<feature type="binding site" evidence="13">
    <location>
        <position position="70"/>
    </location>
    <ligand>
        <name>Mg(2+)</name>
        <dbReference type="ChEBI" id="CHEBI:18420"/>
        <label>2</label>
    </ligand>
</feature>
<keyword evidence="8 13" id="KW-0460">Magnesium</keyword>
<dbReference type="Gene3D" id="3.30.420.10">
    <property type="entry name" value="Ribonuclease H-like superfamily/Ribonuclease H"/>
    <property type="match status" value="1"/>
</dbReference>
<dbReference type="Pfam" id="PF02075">
    <property type="entry name" value="RuvC"/>
    <property type="match status" value="1"/>
</dbReference>
<organism evidence="16 17">
    <name type="scientific">Oceanidesulfovibrio marinus</name>
    <dbReference type="NCBI Taxonomy" id="370038"/>
    <lineage>
        <taxon>Bacteria</taxon>
        <taxon>Pseudomonadati</taxon>
        <taxon>Thermodesulfobacteriota</taxon>
        <taxon>Desulfovibrionia</taxon>
        <taxon>Desulfovibrionales</taxon>
        <taxon>Desulfovibrionaceae</taxon>
        <taxon>Oceanidesulfovibrio</taxon>
    </lineage>
</organism>